<comment type="caution">
    <text evidence="2">The sequence shown here is derived from an EMBL/GenBank/DDBJ whole genome shotgun (WGS) entry which is preliminary data.</text>
</comment>
<dbReference type="SMART" id="SM00871">
    <property type="entry name" value="AraC_E_bind"/>
    <property type="match status" value="1"/>
</dbReference>
<dbReference type="OrthoDB" id="8560232at2"/>
<name>A0A2S7WA24_9FLAO</name>
<dbReference type="Proteomes" id="UP000237608">
    <property type="component" value="Unassembled WGS sequence"/>
</dbReference>
<accession>A0A2S7WA24</accession>
<sequence>MQPSIIFLEEKKLVGKKLQMSLVSNKTAVLWESFMPHLSAIQNKVSNDLFSLQVYDKNYFEEFNPQKEFLKWALIEVTDFDNVPPSLETFVIPSGQYAVFIHKGDTKEFYKTSQYIYGTWLPNSNFVLDDRPHFEILGEKTKNDDPNSEEEVWIPIKATKGIF</sequence>
<dbReference type="InterPro" id="IPR011256">
    <property type="entry name" value="Reg_factor_effector_dom_sf"/>
</dbReference>
<evidence type="ECO:0000259" key="1">
    <source>
        <dbReference type="SMART" id="SM00871"/>
    </source>
</evidence>
<feature type="domain" description="AraC effector-binding" evidence="1">
    <location>
        <begin position="1"/>
        <end position="157"/>
    </location>
</feature>
<dbReference type="InterPro" id="IPR029442">
    <property type="entry name" value="GyrI-like"/>
</dbReference>
<dbReference type="PANTHER" id="PTHR36444:SF2">
    <property type="entry name" value="TRANSCRIPTIONAL REGULATOR PROTEIN YOBU-RELATED"/>
    <property type="match status" value="1"/>
</dbReference>
<dbReference type="Pfam" id="PF06445">
    <property type="entry name" value="GyrI-like"/>
    <property type="match status" value="1"/>
</dbReference>
<dbReference type="SUPFAM" id="SSF55136">
    <property type="entry name" value="Probable bacterial effector-binding domain"/>
    <property type="match status" value="1"/>
</dbReference>
<dbReference type="InterPro" id="IPR010499">
    <property type="entry name" value="AraC_E-bd"/>
</dbReference>
<keyword evidence="3" id="KW-1185">Reference proteome</keyword>
<dbReference type="AlphaFoldDB" id="A0A2S7WA24"/>
<organism evidence="2 3">
    <name type="scientific">Polaribacter gangjinensis</name>
    <dbReference type="NCBI Taxonomy" id="574710"/>
    <lineage>
        <taxon>Bacteria</taxon>
        <taxon>Pseudomonadati</taxon>
        <taxon>Bacteroidota</taxon>
        <taxon>Flavobacteriia</taxon>
        <taxon>Flavobacteriales</taxon>
        <taxon>Flavobacteriaceae</taxon>
    </lineage>
</organism>
<reference evidence="2 3" key="1">
    <citation type="submission" date="2016-12" db="EMBL/GenBank/DDBJ databases">
        <title>Trade-off between light-utilization and light-protection in marine flavobacteria.</title>
        <authorList>
            <person name="Kumagai Y."/>
            <person name="Yoshizawa S."/>
            <person name="Kogure K."/>
            <person name="Iwasaki W."/>
        </authorList>
    </citation>
    <scope>NUCLEOTIDE SEQUENCE [LARGE SCALE GENOMIC DNA]</scope>
    <source>
        <strain evidence="2 3">KCTC 22729</strain>
    </source>
</reference>
<evidence type="ECO:0000313" key="3">
    <source>
        <dbReference type="Proteomes" id="UP000237608"/>
    </source>
</evidence>
<protein>
    <submittedName>
        <fullName evidence="2">GyrI-like domain-containing protein</fullName>
    </submittedName>
</protein>
<dbReference type="EMBL" id="MSCL01000001">
    <property type="protein sequence ID" value="PQJ74475.1"/>
    <property type="molecule type" value="Genomic_DNA"/>
</dbReference>
<dbReference type="Gene3D" id="3.20.80.10">
    <property type="entry name" value="Regulatory factor, effector binding domain"/>
    <property type="match status" value="1"/>
</dbReference>
<dbReference type="InterPro" id="IPR053182">
    <property type="entry name" value="YobU-like_regulator"/>
</dbReference>
<gene>
    <name evidence="2" type="ORF">BTO13_03960</name>
</gene>
<dbReference type="RefSeq" id="WP_105045622.1">
    <property type="nucleotide sequence ID" value="NZ_CP150662.1"/>
</dbReference>
<dbReference type="PANTHER" id="PTHR36444">
    <property type="entry name" value="TRANSCRIPTIONAL REGULATOR PROTEIN YOBU-RELATED"/>
    <property type="match status" value="1"/>
</dbReference>
<proteinExistence type="predicted"/>
<evidence type="ECO:0000313" key="2">
    <source>
        <dbReference type="EMBL" id="PQJ74475.1"/>
    </source>
</evidence>